<dbReference type="InterPro" id="IPR028133">
    <property type="entry name" value="Dynamitin"/>
</dbReference>
<evidence type="ECO:0000256" key="3">
    <source>
        <dbReference type="SAM" id="MobiDB-lite"/>
    </source>
</evidence>
<feature type="region of interest" description="Disordered" evidence="3">
    <location>
        <begin position="1"/>
        <end position="164"/>
    </location>
</feature>
<accession>A0A8E2EBP0</accession>
<name>A0A8E2EBP0_9PEZI</name>
<dbReference type="OrthoDB" id="4977at2759"/>
<feature type="compositionally biased region" description="Low complexity" evidence="3">
    <location>
        <begin position="29"/>
        <end position="51"/>
    </location>
</feature>
<feature type="compositionally biased region" description="Basic and acidic residues" evidence="3">
    <location>
        <begin position="78"/>
        <end position="90"/>
    </location>
</feature>
<dbReference type="AlphaFoldDB" id="A0A8E2EBP0"/>
<evidence type="ECO:0000313" key="5">
    <source>
        <dbReference type="Proteomes" id="UP000250266"/>
    </source>
</evidence>
<dbReference type="Proteomes" id="UP000250266">
    <property type="component" value="Unassembled WGS sequence"/>
</dbReference>
<keyword evidence="5" id="KW-1185">Reference proteome</keyword>
<feature type="region of interest" description="Disordered" evidence="3">
    <location>
        <begin position="311"/>
        <end position="338"/>
    </location>
</feature>
<dbReference type="EMBL" id="KV744936">
    <property type="protein sequence ID" value="OCK81027.1"/>
    <property type="molecule type" value="Genomic_DNA"/>
</dbReference>
<dbReference type="Pfam" id="PF04912">
    <property type="entry name" value="Dynamitin"/>
    <property type="match status" value="1"/>
</dbReference>
<evidence type="ECO:0000256" key="2">
    <source>
        <dbReference type="ARBA" id="ARBA00022490"/>
    </source>
</evidence>
<organism evidence="4 5">
    <name type="scientific">Lepidopterella palustris CBS 459.81</name>
    <dbReference type="NCBI Taxonomy" id="1314670"/>
    <lineage>
        <taxon>Eukaryota</taxon>
        <taxon>Fungi</taxon>
        <taxon>Dikarya</taxon>
        <taxon>Ascomycota</taxon>
        <taxon>Pezizomycotina</taxon>
        <taxon>Dothideomycetes</taxon>
        <taxon>Pleosporomycetidae</taxon>
        <taxon>Mytilinidiales</taxon>
        <taxon>Argynnaceae</taxon>
        <taxon>Lepidopterella</taxon>
    </lineage>
</organism>
<gene>
    <name evidence="4" type="ORF">K432DRAFT_442690</name>
</gene>
<dbReference type="GO" id="GO:0007017">
    <property type="term" value="P:microtubule-based process"/>
    <property type="evidence" value="ECO:0007669"/>
    <property type="project" value="InterPro"/>
</dbReference>
<comment type="subcellular location">
    <subcellularLocation>
        <location evidence="1">Cytoplasm</location>
    </subcellularLocation>
</comment>
<feature type="compositionally biased region" description="Basic and acidic residues" evidence="3">
    <location>
        <begin position="126"/>
        <end position="150"/>
    </location>
</feature>
<reference evidence="4 5" key="1">
    <citation type="journal article" date="2016" name="Nat. Commun.">
        <title>Ectomycorrhizal ecology is imprinted in the genome of the dominant symbiotic fungus Cenococcum geophilum.</title>
        <authorList>
            <consortium name="DOE Joint Genome Institute"/>
            <person name="Peter M."/>
            <person name="Kohler A."/>
            <person name="Ohm R.A."/>
            <person name="Kuo A."/>
            <person name="Krutzmann J."/>
            <person name="Morin E."/>
            <person name="Arend M."/>
            <person name="Barry K.W."/>
            <person name="Binder M."/>
            <person name="Choi C."/>
            <person name="Clum A."/>
            <person name="Copeland A."/>
            <person name="Grisel N."/>
            <person name="Haridas S."/>
            <person name="Kipfer T."/>
            <person name="LaButti K."/>
            <person name="Lindquist E."/>
            <person name="Lipzen A."/>
            <person name="Maire R."/>
            <person name="Meier B."/>
            <person name="Mihaltcheva S."/>
            <person name="Molinier V."/>
            <person name="Murat C."/>
            <person name="Poggeler S."/>
            <person name="Quandt C.A."/>
            <person name="Sperisen C."/>
            <person name="Tritt A."/>
            <person name="Tisserant E."/>
            <person name="Crous P.W."/>
            <person name="Henrissat B."/>
            <person name="Nehls U."/>
            <person name="Egli S."/>
            <person name="Spatafora J.W."/>
            <person name="Grigoriev I.V."/>
            <person name="Martin F.M."/>
        </authorList>
    </citation>
    <scope>NUCLEOTIDE SEQUENCE [LARGE SCALE GENOMIC DNA]</scope>
    <source>
        <strain evidence="4 5">CBS 459.81</strain>
    </source>
</reference>
<keyword evidence="2" id="KW-0963">Cytoplasm</keyword>
<evidence type="ECO:0008006" key="6">
    <source>
        <dbReference type="Google" id="ProtNLM"/>
    </source>
</evidence>
<evidence type="ECO:0000313" key="4">
    <source>
        <dbReference type="EMBL" id="OCK81027.1"/>
    </source>
</evidence>
<evidence type="ECO:0000256" key="1">
    <source>
        <dbReference type="ARBA" id="ARBA00004496"/>
    </source>
</evidence>
<dbReference type="PANTHER" id="PTHR15346">
    <property type="entry name" value="DYNACTIN SUBUNIT"/>
    <property type="match status" value="1"/>
</dbReference>
<sequence>MAQVRKYANLPDLDSAPDIYETPDLIEDTSTVPASTTAQSPSSTSSAYSDASDNDQTGITRRHLQTDQARTRFQPARVDARDVDFSDRISHHQRQSYRTSSRRRRRHGTIGGDEFGDPSDEEDEGLDRKLARLRREVSEVKSEYERKRAESNNGAELEEEDPTAPIMQLSNMLDAIYVERHHGGVKGAEAQLSRTIKRFSKAAIPTQSSDSRSAPQIEVMAPFTQAPPVQLTHVLTKAAEFDSRLSFLEKSLGLNETNMPDIADNPPKPILYSLENLEQMMSIVSEASTSSLDAASQSVRKLIQEAEHLHEVRKSTQGAEGGSKRGTLSNDDTTDSEDTERLSKIKALYGTLATIDGLSPTLPLVLDRLRSLRLIHATAASAHTMLEEVEKRQADQESEIKKWKDMIEVVEASLQKGEGIMTGNVKVVGDWVRDLEARITKLT</sequence>
<dbReference type="GO" id="GO:0005737">
    <property type="term" value="C:cytoplasm"/>
    <property type="evidence" value="ECO:0007669"/>
    <property type="project" value="UniProtKB-SubCell"/>
</dbReference>
<feature type="compositionally biased region" description="Acidic residues" evidence="3">
    <location>
        <begin position="114"/>
        <end position="125"/>
    </location>
</feature>
<protein>
    <recommendedName>
        <fullName evidence="6">Dynactin subunit</fullName>
    </recommendedName>
</protein>
<proteinExistence type="predicted"/>
<dbReference type="GO" id="GO:0005869">
    <property type="term" value="C:dynactin complex"/>
    <property type="evidence" value="ECO:0007669"/>
    <property type="project" value="InterPro"/>
</dbReference>
<feature type="compositionally biased region" description="Basic residues" evidence="3">
    <location>
        <begin position="91"/>
        <end position="108"/>
    </location>
</feature>